<protein>
    <submittedName>
        <fullName evidence="4">4-hydroxyacetophenone monooxygenase</fullName>
    </submittedName>
</protein>
<dbReference type="GO" id="GO:0004499">
    <property type="term" value="F:N,N-dimethylaniline monooxygenase activity"/>
    <property type="evidence" value="ECO:0007669"/>
    <property type="project" value="InterPro"/>
</dbReference>
<gene>
    <name evidence="4" type="ORF">DDZ18_00405</name>
</gene>
<keyword evidence="4" id="KW-0503">Monooxygenase</keyword>
<dbReference type="RefSeq" id="WP_109251386.1">
    <property type="nucleotide sequence ID" value="NZ_QEXV01000001.1"/>
</dbReference>
<evidence type="ECO:0000256" key="2">
    <source>
        <dbReference type="ARBA" id="ARBA00022827"/>
    </source>
</evidence>
<dbReference type="SUPFAM" id="SSF51905">
    <property type="entry name" value="FAD/NAD(P)-binding domain"/>
    <property type="match status" value="1"/>
</dbReference>
<proteinExistence type="predicted"/>
<reference evidence="5" key="1">
    <citation type="submission" date="2018-05" db="EMBL/GenBank/DDBJ databases">
        <authorList>
            <person name="Liu B.-T."/>
        </authorList>
    </citation>
    <scope>NUCLEOTIDE SEQUENCE [LARGE SCALE GENOMIC DNA]</scope>
    <source>
        <strain evidence="5">WD6-1</strain>
    </source>
</reference>
<accession>A0A2U2BVT6</accession>
<keyword evidence="3" id="KW-0560">Oxidoreductase</keyword>
<organism evidence="4 5">
    <name type="scientific">Marinicauda salina</name>
    <dbReference type="NCBI Taxonomy" id="2135793"/>
    <lineage>
        <taxon>Bacteria</taxon>
        <taxon>Pseudomonadati</taxon>
        <taxon>Pseudomonadota</taxon>
        <taxon>Alphaproteobacteria</taxon>
        <taxon>Maricaulales</taxon>
        <taxon>Maricaulaceae</taxon>
        <taxon>Marinicauda</taxon>
    </lineage>
</organism>
<dbReference type="Pfam" id="PF00743">
    <property type="entry name" value="FMO-like"/>
    <property type="match status" value="1"/>
</dbReference>
<evidence type="ECO:0000256" key="3">
    <source>
        <dbReference type="ARBA" id="ARBA00023002"/>
    </source>
</evidence>
<dbReference type="InterPro" id="IPR020946">
    <property type="entry name" value="Flavin_mOase-like"/>
</dbReference>
<keyword evidence="1" id="KW-0285">Flavoprotein</keyword>
<dbReference type="GO" id="GO:0050661">
    <property type="term" value="F:NADP binding"/>
    <property type="evidence" value="ECO:0007669"/>
    <property type="project" value="InterPro"/>
</dbReference>
<evidence type="ECO:0000313" key="4">
    <source>
        <dbReference type="EMBL" id="PWE18112.1"/>
    </source>
</evidence>
<keyword evidence="2" id="KW-0274">FAD</keyword>
<dbReference type="PANTHER" id="PTHR42877:SF4">
    <property type="entry name" value="FAD_NAD(P)-BINDING DOMAIN-CONTAINING PROTEIN-RELATED"/>
    <property type="match status" value="1"/>
</dbReference>
<dbReference type="EMBL" id="QEXV01000001">
    <property type="protein sequence ID" value="PWE18112.1"/>
    <property type="molecule type" value="Genomic_DNA"/>
</dbReference>
<dbReference type="AlphaFoldDB" id="A0A2U2BVT6"/>
<dbReference type="InterPro" id="IPR036188">
    <property type="entry name" value="FAD/NAD-bd_sf"/>
</dbReference>
<name>A0A2U2BVT6_9PROT</name>
<evidence type="ECO:0000313" key="5">
    <source>
        <dbReference type="Proteomes" id="UP000245168"/>
    </source>
</evidence>
<dbReference type="PANTHER" id="PTHR42877">
    <property type="entry name" value="L-ORNITHINE N(5)-MONOOXYGENASE-RELATED"/>
    <property type="match status" value="1"/>
</dbReference>
<dbReference type="InterPro" id="IPR051209">
    <property type="entry name" value="FAD-bind_Monooxygenase_sf"/>
</dbReference>
<dbReference type="GO" id="GO:0050660">
    <property type="term" value="F:flavin adenine dinucleotide binding"/>
    <property type="evidence" value="ECO:0007669"/>
    <property type="project" value="InterPro"/>
</dbReference>
<evidence type="ECO:0000256" key="1">
    <source>
        <dbReference type="ARBA" id="ARBA00022630"/>
    </source>
</evidence>
<dbReference type="Gene3D" id="3.50.50.60">
    <property type="entry name" value="FAD/NAD(P)-binding domain"/>
    <property type="match status" value="2"/>
</dbReference>
<comment type="caution">
    <text evidence="4">The sequence shown here is derived from an EMBL/GenBank/DDBJ whole genome shotgun (WGS) entry which is preliminary data.</text>
</comment>
<dbReference type="Proteomes" id="UP000245168">
    <property type="component" value="Unassembled WGS sequence"/>
</dbReference>
<sequence length="495" mass="54856">MPNPSRRDPGLPPAVDVLVIGAGMSGLAMGWRLKRDGVENFAIVEKSDGVGGVWRDNAYPGAGCDVPSHLYSFSFFPKADWSRKFAPRDEILDYFEDAADRLGLRPHLHFGLAVERLAFDAAAGRWTVTLDDGRSITARTVVSAVGQLSEPFTPDIPGLERFAGPVMHSARWDRSLDLSGRRVAVIGNAASAIQLLPHVAAAASHMTVFQRTPNWVIPKQDRPFTALELWLFKHVPGWRRLYRRVSFLMHEARFGAFRRGGPSAALTRWRLTRHIRKAVPDPEMRAKLTPDYPPGCKRILLSNDYFETLARDDVSLVTDGVREVTADGLVTRAGETVPADVIVLATGFVTTEFLPTLDVRGPAGETLREHWGRSPRAYRGVAVSGFPNLFMLYGPNTNLGHNSIIFMVEQQVNYVAKKIRRLLDEDLRTLDVTPKAEAAFNAQVQADLERTVWAGDCPSWYKTEDGVITNNWSGPASAFAMTLARDDPQAWAASR</sequence>
<keyword evidence="5" id="KW-1185">Reference proteome</keyword>
<dbReference type="OrthoDB" id="312624at2"/>